<evidence type="ECO:0000313" key="2">
    <source>
        <dbReference type="Proteomes" id="UP000184267"/>
    </source>
</evidence>
<organism evidence="1 2">
    <name type="scientific">Trametes pubescens</name>
    <name type="common">White-rot fungus</name>
    <dbReference type="NCBI Taxonomy" id="154538"/>
    <lineage>
        <taxon>Eukaryota</taxon>
        <taxon>Fungi</taxon>
        <taxon>Dikarya</taxon>
        <taxon>Basidiomycota</taxon>
        <taxon>Agaricomycotina</taxon>
        <taxon>Agaricomycetes</taxon>
        <taxon>Polyporales</taxon>
        <taxon>Polyporaceae</taxon>
        <taxon>Trametes</taxon>
    </lineage>
</organism>
<reference evidence="1 2" key="1">
    <citation type="submission" date="2016-10" db="EMBL/GenBank/DDBJ databases">
        <title>Genome sequence of the basidiomycete white-rot fungus Trametes pubescens.</title>
        <authorList>
            <person name="Makela M.R."/>
            <person name="Granchi Z."/>
            <person name="Peng M."/>
            <person name="De Vries R.P."/>
            <person name="Grigoriev I."/>
            <person name="Riley R."/>
            <person name="Hilden K."/>
        </authorList>
    </citation>
    <scope>NUCLEOTIDE SEQUENCE [LARGE SCALE GENOMIC DNA]</scope>
    <source>
        <strain evidence="1 2">FBCC735</strain>
    </source>
</reference>
<gene>
    <name evidence="1" type="ORF">TRAPUB_4275</name>
</gene>
<dbReference type="Proteomes" id="UP000184267">
    <property type="component" value="Unassembled WGS sequence"/>
</dbReference>
<sequence>MGQSCLGLPLTTIVCVVDIGPEPLHIFQPLSDSQAHQAKLRMTPEERSLVESVRVFVAQLKLQTRAISTSYVITEYRRVRIESSYLEFNFIGKMAYVDNWK</sequence>
<accession>A0A1M2VBM2</accession>
<comment type="caution">
    <text evidence="1">The sequence shown here is derived from an EMBL/GenBank/DDBJ whole genome shotgun (WGS) entry which is preliminary data.</text>
</comment>
<evidence type="ECO:0000313" key="1">
    <source>
        <dbReference type="EMBL" id="OJT04933.1"/>
    </source>
</evidence>
<name>A0A1M2VBM2_TRAPU</name>
<proteinExistence type="predicted"/>
<keyword evidence="2" id="KW-1185">Reference proteome</keyword>
<dbReference type="EMBL" id="MNAD01001502">
    <property type="protein sequence ID" value="OJT04933.1"/>
    <property type="molecule type" value="Genomic_DNA"/>
</dbReference>
<protein>
    <submittedName>
        <fullName evidence="1">Uncharacterized protein</fullName>
    </submittedName>
</protein>
<dbReference type="AlphaFoldDB" id="A0A1M2VBM2"/>